<dbReference type="Pfam" id="PF01966">
    <property type="entry name" value="HD"/>
    <property type="match status" value="1"/>
</dbReference>
<dbReference type="SUPFAM" id="SSF109604">
    <property type="entry name" value="HD-domain/PDEase-like"/>
    <property type="match status" value="1"/>
</dbReference>
<dbReference type="AlphaFoldDB" id="W6AAP4"/>
<dbReference type="PANTHER" id="PTHR11373:SF4">
    <property type="entry name" value="DEOXYNUCLEOSIDE TRIPHOSPHATE TRIPHOSPHOHYDROLASE SAMHD1"/>
    <property type="match status" value="1"/>
</dbReference>
<evidence type="ECO:0000313" key="2">
    <source>
        <dbReference type="EMBL" id="AHI54223.1"/>
    </source>
</evidence>
<dbReference type="RefSeq" id="WP_025251359.1">
    <property type="nucleotide sequence ID" value="NZ_CP006934.1"/>
</dbReference>
<evidence type="ECO:0000259" key="1">
    <source>
        <dbReference type="PROSITE" id="PS51831"/>
    </source>
</evidence>
<keyword evidence="2" id="KW-0378">Hydrolase</keyword>
<dbReference type="eggNOG" id="COG1078">
    <property type="taxonomic scope" value="Bacteria"/>
</dbReference>
<keyword evidence="3" id="KW-1185">Reference proteome</keyword>
<sequence>MDSISKFIRDSVHGDIQIKEKVIFDLINTPEYQRLRRITQLGGGQFVFPSATHTRFSHGLGVYHLIGKFLENSDFQKINKTEQIEVLIAGLLHDIGHGPFSHSFEGVSKKSHEEYSTEIINGQTQINEVLRKYKINPIAVGEIILGKHKNKILNSLVSSQLDADRLDYLIRDSYHCGVNYSKLDIDWIIRHASIKDDKIYYPQKTVYAIESYLLGRYHMYQQVYRHHVSISFDVILQKWFLRIKDLFNNKFEFKNPKITERLKPLLMGNHFSVAEYLKIDDACILEMINDSQDEKDDILKELSNRIINRNFFGVFNDLEYSSVHKKIEKDKLRKTYFFEEKELKPVSLYKETPSDSKDEVIYIKSSNNEIIGLNQVSEFAKMLSEVKLNSQILYIFPKIM</sequence>
<dbReference type="InterPro" id="IPR050135">
    <property type="entry name" value="dGTPase-like"/>
</dbReference>
<dbReference type="HOGENOM" id="CLU_026821_0_0_14"/>
<accession>W6AAP4</accession>
<protein>
    <submittedName>
        <fullName evidence="2">HD superfamily phosphohydrolase</fullName>
    </submittedName>
</protein>
<dbReference type="CDD" id="cd00077">
    <property type="entry name" value="HDc"/>
    <property type="match status" value="1"/>
</dbReference>
<dbReference type="Proteomes" id="UP000019265">
    <property type="component" value="Chromosome"/>
</dbReference>
<dbReference type="GO" id="GO:0008832">
    <property type="term" value="F:dGTPase activity"/>
    <property type="evidence" value="ECO:0007669"/>
    <property type="project" value="TreeGrafter"/>
</dbReference>
<dbReference type="InterPro" id="IPR006674">
    <property type="entry name" value="HD_domain"/>
</dbReference>
<dbReference type="EMBL" id="CP006934">
    <property type="protein sequence ID" value="AHI54223.1"/>
    <property type="molecule type" value="Genomic_DNA"/>
</dbReference>
<dbReference type="PATRIC" id="fig|1276257.3.peg.836"/>
<gene>
    <name evidence="2" type="ORF">SSABA_v1c08240</name>
</gene>
<dbReference type="InterPro" id="IPR045509">
    <property type="entry name" value="HD_assoc_2"/>
</dbReference>
<name>W6AAP4_9MOLU</name>
<reference evidence="2 3" key="1">
    <citation type="journal article" date="2014" name="Genome Biol. Evol.">
        <title>Molecular evolution of the substrate utilization strategies and putative virulence factors in mosquito-associated Spiroplasma species.</title>
        <authorList>
            <person name="Chang T.H."/>
            <person name="Lo W.S."/>
            <person name="Ku C."/>
            <person name="Chen L.L."/>
            <person name="Kuo C.H."/>
        </authorList>
    </citation>
    <scope>NUCLEOTIDE SEQUENCE [LARGE SCALE GENOMIC DNA]</scope>
    <source>
        <strain evidence="2">Ar-1343</strain>
    </source>
</reference>
<dbReference type="Gene3D" id="1.10.3210.10">
    <property type="entry name" value="Hypothetical protein af1432"/>
    <property type="match status" value="1"/>
</dbReference>
<evidence type="ECO:0000313" key="3">
    <source>
        <dbReference type="Proteomes" id="UP000019265"/>
    </source>
</evidence>
<dbReference type="KEGG" id="ssab:SSABA_v1c08240"/>
<dbReference type="InterPro" id="IPR003607">
    <property type="entry name" value="HD/PDEase_dom"/>
</dbReference>
<organism evidence="2 3">
    <name type="scientific">Spiroplasma sabaudiense Ar-1343</name>
    <dbReference type="NCBI Taxonomy" id="1276257"/>
    <lineage>
        <taxon>Bacteria</taxon>
        <taxon>Bacillati</taxon>
        <taxon>Mycoplasmatota</taxon>
        <taxon>Mollicutes</taxon>
        <taxon>Entomoplasmatales</taxon>
        <taxon>Spiroplasmataceae</taxon>
        <taxon>Spiroplasma</taxon>
    </lineage>
</organism>
<dbReference type="PANTHER" id="PTHR11373">
    <property type="entry name" value="DEOXYNUCLEOSIDE TRIPHOSPHATE TRIPHOSPHOHYDROLASE"/>
    <property type="match status" value="1"/>
</dbReference>
<dbReference type="PROSITE" id="PS51831">
    <property type="entry name" value="HD"/>
    <property type="match status" value="1"/>
</dbReference>
<dbReference type="OrthoDB" id="9803619at2"/>
<proteinExistence type="predicted"/>
<dbReference type="SMART" id="SM00471">
    <property type="entry name" value="HDc"/>
    <property type="match status" value="1"/>
</dbReference>
<feature type="domain" description="HD" evidence="1">
    <location>
        <begin position="55"/>
        <end position="169"/>
    </location>
</feature>
<dbReference type="STRING" id="1276257.SSABA_v1c08240"/>
<dbReference type="Pfam" id="PF19276">
    <property type="entry name" value="HD_assoc_2"/>
    <property type="match status" value="1"/>
</dbReference>
<dbReference type="GO" id="GO:0006203">
    <property type="term" value="P:dGTP catabolic process"/>
    <property type="evidence" value="ECO:0007669"/>
    <property type="project" value="TreeGrafter"/>
</dbReference>